<proteinExistence type="predicted"/>
<dbReference type="RefSeq" id="WP_380716703.1">
    <property type="nucleotide sequence ID" value="NZ_JBHSGI010000005.1"/>
</dbReference>
<reference evidence="2" key="1">
    <citation type="journal article" date="2019" name="Int. J. Syst. Evol. Microbiol.">
        <title>The Global Catalogue of Microorganisms (GCM) 10K type strain sequencing project: providing services to taxonomists for standard genome sequencing and annotation.</title>
        <authorList>
            <consortium name="The Broad Institute Genomics Platform"/>
            <consortium name="The Broad Institute Genome Sequencing Center for Infectious Disease"/>
            <person name="Wu L."/>
            <person name="Ma J."/>
        </authorList>
    </citation>
    <scope>NUCLEOTIDE SEQUENCE [LARGE SCALE GENOMIC DNA]</scope>
    <source>
        <strain evidence="2">CGMCC 4.7283</strain>
    </source>
</reference>
<evidence type="ECO:0000313" key="1">
    <source>
        <dbReference type="EMBL" id="MFC4668421.1"/>
    </source>
</evidence>
<gene>
    <name evidence="1" type="ORF">ACFO5X_07645</name>
</gene>
<keyword evidence="2" id="KW-1185">Reference proteome</keyword>
<organism evidence="1 2">
    <name type="scientific">Seohaeicola nanhaiensis</name>
    <dbReference type="NCBI Taxonomy" id="1387282"/>
    <lineage>
        <taxon>Bacteria</taxon>
        <taxon>Pseudomonadati</taxon>
        <taxon>Pseudomonadota</taxon>
        <taxon>Alphaproteobacteria</taxon>
        <taxon>Rhodobacterales</taxon>
        <taxon>Roseobacteraceae</taxon>
        <taxon>Seohaeicola</taxon>
    </lineage>
</organism>
<sequence length="83" mass="9308">MTTVPTPERRGVLFEMLRRENIAQVSQRRRGTMGQEAREAVEAAVFLAAAQKSWGEPVFEPAPPVVSAPETRRNHKFFRTVGA</sequence>
<evidence type="ECO:0000313" key="2">
    <source>
        <dbReference type="Proteomes" id="UP001595973"/>
    </source>
</evidence>
<dbReference type="EMBL" id="JBHSGI010000005">
    <property type="protein sequence ID" value="MFC4668421.1"/>
    <property type="molecule type" value="Genomic_DNA"/>
</dbReference>
<dbReference type="Proteomes" id="UP001595973">
    <property type="component" value="Unassembled WGS sequence"/>
</dbReference>
<name>A0ABV9KFK5_9RHOB</name>
<accession>A0ABV9KFK5</accession>
<protein>
    <submittedName>
        <fullName evidence="1">Uncharacterized protein</fullName>
    </submittedName>
</protein>
<comment type="caution">
    <text evidence="1">The sequence shown here is derived from an EMBL/GenBank/DDBJ whole genome shotgun (WGS) entry which is preliminary data.</text>
</comment>